<dbReference type="RefSeq" id="WP_232185201.1">
    <property type="nucleotide sequence ID" value="NZ_JAIOAP010000004.1"/>
</dbReference>
<feature type="transmembrane region" description="Helical" evidence="6">
    <location>
        <begin position="104"/>
        <end position="130"/>
    </location>
</feature>
<feature type="transmembrane region" description="Helical" evidence="6">
    <location>
        <begin position="379"/>
        <end position="404"/>
    </location>
</feature>
<feature type="transmembrane region" description="Helical" evidence="6">
    <location>
        <begin position="221"/>
        <end position="245"/>
    </location>
</feature>
<feature type="transmembrane region" description="Helical" evidence="6">
    <location>
        <begin position="294"/>
        <end position="314"/>
    </location>
</feature>
<evidence type="ECO:0000259" key="7">
    <source>
        <dbReference type="PROSITE" id="PS50850"/>
    </source>
</evidence>
<dbReference type="Pfam" id="PF07690">
    <property type="entry name" value="MFS_1"/>
    <property type="match status" value="1"/>
</dbReference>
<dbReference type="PANTHER" id="PTHR11360">
    <property type="entry name" value="MONOCARBOXYLATE TRANSPORTER"/>
    <property type="match status" value="1"/>
</dbReference>
<comment type="subcellular location">
    <subcellularLocation>
        <location evidence="1">Cell membrane</location>
        <topology evidence="1">Multi-pass membrane protein</topology>
    </subcellularLocation>
</comment>
<dbReference type="InterPro" id="IPR011701">
    <property type="entry name" value="MFS"/>
</dbReference>
<feature type="transmembrane region" description="Helical" evidence="6">
    <location>
        <begin position="163"/>
        <end position="187"/>
    </location>
</feature>
<feature type="transmembrane region" description="Helical" evidence="6">
    <location>
        <begin position="265"/>
        <end position="287"/>
    </location>
</feature>
<proteinExistence type="predicted"/>
<keyword evidence="9" id="KW-1185">Reference proteome</keyword>
<evidence type="ECO:0000256" key="4">
    <source>
        <dbReference type="ARBA" id="ARBA00022989"/>
    </source>
</evidence>
<comment type="caution">
    <text evidence="8">The sequence shown here is derived from an EMBL/GenBank/DDBJ whole genome shotgun (WGS) entry which is preliminary data.</text>
</comment>
<feature type="transmembrane region" description="Helical" evidence="6">
    <location>
        <begin position="79"/>
        <end position="98"/>
    </location>
</feature>
<gene>
    <name evidence="8" type="ORF">QJS35_06960</name>
</gene>
<keyword evidence="3 6" id="KW-0812">Transmembrane</keyword>
<dbReference type="Gene3D" id="1.20.1250.20">
    <property type="entry name" value="MFS general substrate transporter like domains"/>
    <property type="match status" value="2"/>
</dbReference>
<dbReference type="InterPro" id="IPR036259">
    <property type="entry name" value="MFS_trans_sf"/>
</dbReference>
<accession>A0ABV1KQ09</accession>
<feature type="transmembrane region" description="Helical" evidence="6">
    <location>
        <begin position="352"/>
        <end position="373"/>
    </location>
</feature>
<dbReference type="PROSITE" id="PS50850">
    <property type="entry name" value="MFS"/>
    <property type="match status" value="1"/>
</dbReference>
<dbReference type="InterPro" id="IPR020846">
    <property type="entry name" value="MFS_dom"/>
</dbReference>
<feature type="transmembrane region" description="Helical" evidence="6">
    <location>
        <begin position="137"/>
        <end position="157"/>
    </location>
</feature>
<organism evidence="8 9">
    <name type="scientific">Cohnella silvisoli</name>
    <dbReference type="NCBI Taxonomy" id="2873699"/>
    <lineage>
        <taxon>Bacteria</taxon>
        <taxon>Bacillati</taxon>
        <taxon>Bacillota</taxon>
        <taxon>Bacilli</taxon>
        <taxon>Bacillales</taxon>
        <taxon>Paenibacillaceae</taxon>
        <taxon>Cohnella</taxon>
    </lineage>
</organism>
<dbReference type="SUPFAM" id="SSF103473">
    <property type="entry name" value="MFS general substrate transporter"/>
    <property type="match status" value="1"/>
</dbReference>
<dbReference type="EMBL" id="JASKHM010000003">
    <property type="protein sequence ID" value="MEQ4482133.1"/>
    <property type="molecule type" value="Genomic_DNA"/>
</dbReference>
<dbReference type="Proteomes" id="UP001493487">
    <property type="component" value="Unassembled WGS sequence"/>
</dbReference>
<name>A0ABV1KQ09_9BACL</name>
<reference evidence="8 9" key="1">
    <citation type="journal article" date="2023" name="Genome Announc.">
        <title>Pan-Genome Analyses of the Genus Cohnella and Proposal of the Novel Species Cohnella silvisoli sp. nov., Isolated from Forest Soil.</title>
        <authorList>
            <person name="Wang C."/>
            <person name="Mao L."/>
            <person name="Bao G."/>
            <person name="Zhu H."/>
        </authorList>
    </citation>
    <scope>NUCLEOTIDE SEQUENCE [LARGE SCALE GENOMIC DNA]</scope>
    <source>
        <strain evidence="8 9">NL03-T5-1</strain>
    </source>
</reference>
<keyword evidence="5 6" id="KW-0472">Membrane</keyword>
<feature type="transmembrane region" description="Helical" evidence="6">
    <location>
        <begin position="49"/>
        <end position="72"/>
    </location>
</feature>
<dbReference type="PROSITE" id="PS51257">
    <property type="entry name" value="PROKAR_LIPOPROTEIN"/>
    <property type="match status" value="1"/>
</dbReference>
<evidence type="ECO:0000313" key="8">
    <source>
        <dbReference type="EMBL" id="MEQ4482133.1"/>
    </source>
</evidence>
<protein>
    <submittedName>
        <fullName evidence="8">MFS transporter</fullName>
    </submittedName>
</protein>
<evidence type="ECO:0000256" key="2">
    <source>
        <dbReference type="ARBA" id="ARBA00022448"/>
    </source>
</evidence>
<sequence length="412" mass="44699">MRMWFGERKYAWGLLGILWIIGCIGALSRFVMAYYQATIAEDFEVGRSFISVAWSSNLLIAAISAPIGGYLVDKYGAKLILITSVIIGAIGSLLVYLFPNPVTFFLAFGLLSGLIGLGATTSFTLVVHWFKRRRGMALTILNSASPLGLALVTPLFIQAEGLTWNVAFLLSSLLSFGLVVPLTTAFMRNGPADKTDSVSDDVTLTVEKKERNRWQNLKHQLSMAISTPVMPIIIMALFACGFHMGTVEMNMVAIHQHAHVSSSQIALAVSLLGLMEVAGSFVFGYMLDKIPRALALAMLYGIRTIGFGFLFLHLDATPVLFSVLFGAAYNTTVPGSLLLAQETTKGSATQTGFLLLFHQGGGVIAALLAGILFDALGNYQLHIALDAFFAVIVSLGFIWLHFYLRKRGSLPN</sequence>
<dbReference type="PANTHER" id="PTHR11360:SF284">
    <property type="entry name" value="EG:103B4.3 PROTEIN-RELATED"/>
    <property type="match status" value="1"/>
</dbReference>
<evidence type="ECO:0000256" key="6">
    <source>
        <dbReference type="SAM" id="Phobius"/>
    </source>
</evidence>
<feature type="domain" description="Major facilitator superfamily (MFS) profile" evidence="7">
    <location>
        <begin position="14"/>
        <end position="408"/>
    </location>
</feature>
<dbReference type="InterPro" id="IPR050327">
    <property type="entry name" value="Proton-linked_MCT"/>
</dbReference>
<evidence type="ECO:0000256" key="5">
    <source>
        <dbReference type="ARBA" id="ARBA00023136"/>
    </source>
</evidence>
<keyword evidence="2" id="KW-0813">Transport</keyword>
<feature type="transmembrane region" description="Helical" evidence="6">
    <location>
        <begin position="12"/>
        <end position="37"/>
    </location>
</feature>
<keyword evidence="4 6" id="KW-1133">Transmembrane helix</keyword>
<evidence type="ECO:0000256" key="3">
    <source>
        <dbReference type="ARBA" id="ARBA00022692"/>
    </source>
</evidence>
<feature type="transmembrane region" description="Helical" evidence="6">
    <location>
        <begin position="320"/>
        <end position="340"/>
    </location>
</feature>
<evidence type="ECO:0000313" key="9">
    <source>
        <dbReference type="Proteomes" id="UP001493487"/>
    </source>
</evidence>
<evidence type="ECO:0000256" key="1">
    <source>
        <dbReference type="ARBA" id="ARBA00004651"/>
    </source>
</evidence>